<feature type="transmembrane region" description="Helical" evidence="2">
    <location>
        <begin position="27"/>
        <end position="48"/>
    </location>
</feature>
<dbReference type="EMBL" id="CADCVL010000059">
    <property type="protein sequence ID" value="CAA9466811.1"/>
    <property type="molecule type" value="Genomic_DNA"/>
</dbReference>
<evidence type="ECO:0000256" key="1">
    <source>
        <dbReference type="SAM" id="MobiDB-lite"/>
    </source>
</evidence>
<feature type="region of interest" description="Disordered" evidence="1">
    <location>
        <begin position="1"/>
        <end position="21"/>
    </location>
</feature>
<proteinExistence type="predicted"/>
<keyword evidence="2" id="KW-0812">Transmembrane</keyword>
<keyword evidence="2" id="KW-1133">Transmembrane helix</keyword>
<sequence>MRREESGVAPETTSDDAKAQRSGLTRVVLAVGILVVCAVVALLVVVTARDAPGPTGAVE</sequence>
<evidence type="ECO:0000313" key="3">
    <source>
        <dbReference type="EMBL" id="CAA9466811.1"/>
    </source>
</evidence>
<keyword evidence="2" id="KW-0472">Membrane</keyword>
<protein>
    <submittedName>
        <fullName evidence="3">Uncharacterized protein</fullName>
    </submittedName>
</protein>
<name>A0A6J4R7Z7_9ACTN</name>
<evidence type="ECO:0000256" key="2">
    <source>
        <dbReference type="SAM" id="Phobius"/>
    </source>
</evidence>
<accession>A0A6J4R7Z7</accession>
<organism evidence="3">
    <name type="scientific">uncultured Solirubrobacteraceae bacterium</name>
    <dbReference type="NCBI Taxonomy" id="1162706"/>
    <lineage>
        <taxon>Bacteria</taxon>
        <taxon>Bacillati</taxon>
        <taxon>Actinomycetota</taxon>
        <taxon>Thermoleophilia</taxon>
        <taxon>Solirubrobacterales</taxon>
        <taxon>Solirubrobacteraceae</taxon>
        <taxon>environmental samples</taxon>
    </lineage>
</organism>
<gene>
    <name evidence="3" type="ORF">AVDCRST_MAG65-370</name>
</gene>
<reference evidence="3" key="1">
    <citation type="submission" date="2020-02" db="EMBL/GenBank/DDBJ databases">
        <authorList>
            <person name="Meier V. D."/>
        </authorList>
    </citation>
    <scope>NUCLEOTIDE SEQUENCE</scope>
    <source>
        <strain evidence="3">AVDCRST_MAG65</strain>
    </source>
</reference>
<dbReference type="AlphaFoldDB" id="A0A6J4R7Z7"/>